<accession>A0A131YMN5</accession>
<name>A0A131YMN5_RHIAP</name>
<dbReference type="AlphaFoldDB" id="A0A131YMN5"/>
<dbReference type="GO" id="GO:0005576">
    <property type="term" value="C:extracellular region"/>
    <property type="evidence" value="ECO:0007669"/>
    <property type="project" value="InterPro"/>
</dbReference>
<dbReference type="InterPro" id="IPR051940">
    <property type="entry name" value="Chitin_bind-dev_reg"/>
</dbReference>
<sequence length="198" mass="19547">MAPIVTLLGMVIASAVVVPALAASYAMSPVGAPFSGGAPPGGAAGPAFGPPGGSAFGPPGGSGFPGFPGAGGAAPGMTMPSEPSCPPTNGMVPLYVPDPDDCTKYTVCSGGFGMKLDCPPGLHFNRDSNHCDYPPIAGCEEIPPEDPTTLTGPPGIKKDAYFDMSLLSGPGFPMIFGQPNPGIGQLKNPPGKPKAPAA</sequence>
<organism evidence="9">
    <name type="scientific">Rhipicephalus appendiculatus</name>
    <name type="common">Brown ear tick</name>
    <dbReference type="NCBI Taxonomy" id="34631"/>
    <lineage>
        <taxon>Eukaryota</taxon>
        <taxon>Metazoa</taxon>
        <taxon>Ecdysozoa</taxon>
        <taxon>Arthropoda</taxon>
        <taxon>Chelicerata</taxon>
        <taxon>Arachnida</taxon>
        <taxon>Acari</taxon>
        <taxon>Parasitiformes</taxon>
        <taxon>Ixodida</taxon>
        <taxon>Ixodoidea</taxon>
        <taxon>Ixodidae</taxon>
        <taxon>Rhipicephalinae</taxon>
        <taxon>Rhipicephalus</taxon>
        <taxon>Rhipicephalus</taxon>
    </lineage>
</organism>
<dbReference type="SUPFAM" id="SSF57625">
    <property type="entry name" value="Invertebrate chitin-binding proteins"/>
    <property type="match status" value="1"/>
</dbReference>
<evidence type="ECO:0000256" key="6">
    <source>
        <dbReference type="SAM" id="MobiDB-lite"/>
    </source>
</evidence>
<evidence type="ECO:0000256" key="2">
    <source>
        <dbReference type="ARBA" id="ARBA00022729"/>
    </source>
</evidence>
<evidence type="ECO:0000259" key="8">
    <source>
        <dbReference type="PROSITE" id="PS50940"/>
    </source>
</evidence>
<feature type="region of interest" description="Disordered" evidence="6">
    <location>
        <begin position="43"/>
        <end position="80"/>
    </location>
</feature>
<feature type="domain" description="Chitin-binding type-2" evidence="8">
    <location>
        <begin position="82"/>
        <end position="141"/>
    </location>
</feature>
<dbReference type="PANTHER" id="PTHR23301">
    <property type="entry name" value="CHITIN BINDING PERITROPHIN-A"/>
    <property type="match status" value="1"/>
</dbReference>
<dbReference type="Pfam" id="PF01607">
    <property type="entry name" value="CBM_14"/>
    <property type="match status" value="1"/>
</dbReference>
<proteinExistence type="predicted"/>
<feature type="region of interest" description="Disordered" evidence="6">
    <location>
        <begin position="177"/>
        <end position="198"/>
    </location>
</feature>
<dbReference type="GO" id="GO:0008061">
    <property type="term" value="F:chitin binding"/>
    <property type="evidence" value="ECO:0007669"/>
    <property type="project" value="UniProtKB-KW"/>
</dbReference>
<feature type="chain" id="PRO_5007285483" evidence="7">
    <location>
        <begin position="23"/>
        <end position="198"/>
    </location>
</feature>
<evidence type="ECO:0000256" key="7">
    <source>
        <dbReference type="SAM" id="SignalP"/>
    </source>
</evidence>
<dbReference type="Gene3D" id="2.170.140.10">
    <property type="entry name" value="Chitin binding domain"/>
    <property type="match status" value="1"/>
</dbReference>
<reference evidence="9" key="1">
    <citation type="journal article" date="2016" name="Ticks Tick Borne Dis.">
        <title>De novo assembly and annotation of the salivary gland transcriptome of Rhipicephalus appendiculatus male and female ticks during blood feeding.</title>
        <authorList>
            <person name="de Castro M.H."/>
            <person name="de Klerk D."/>
            <person name="Pienaar R."/>
            <person name="Latif A.A."/>
            <person name="Rees D.J."/>
            <person name="Mans B.J."/>
        </authorList>
    </citation>
    <scope>NUCLEOTIDE SEQUENCE</scope>
    <source>
        <tissue evidence="9">Salivary glands</tissue>
    </source>
</reference>
<protein>
    <submittedName>
        <fullName evidence="9">Chitin-binding protein</fullName>
    </submittedName>
</protein>
<keyword evidence="5" id="KW-0325">Glycoprotein</keyword>
<dbReference type="InterPro" id="IPR036508">
    <property type="entry name" value="Chitin-bd_dom_sf"/>
</dbReference>
<keyword evidence="3" id="KW-0677">Repeat</keyword>
<evidence type="ECO:0000313" key="9">
    <source>
        <dbReference type="EMBL" id="JAP80207.1"/>
    </source>
</evidence>
<dbReference type="EMBL" id="GEDV01008350">
    <property type="protein sequence ID" value="JAP80207.1"/>
    <property type="molecule type" value="Transcribed_RNA"/>
</dbReference>
<dbReference type="PROSITE" id="PS50940">
    <property type="entry name" value="CHIT_BIND_II"/>
    <property type="match status" value="1"/>
</dbReference>
<feature type="signal peptide" evidence="7">
    <location>
        <begin position="1"/>
        <end position="22"/>
    </location>
</feature>
<evidence type="ECO:0000256" key="5">
    <source>
        <dbReference type="ARBA" id="ARBA00023180"/>
    </source>
</evidence>
<keyword evidence="1" id="KW-0147">Chitin-binding</keyword>
<dbReference type="PANTHER" id="PTHR23301:SF0">
    <property type="entry name" value="CHITIN-BINDING TYPE-2 DOMAIN-CONTAINING PROTEIN-RELATED"/>
    <property type="match status" value="1"/>
</dbReference>
<feature type="compositionally biased region" description="Gly residues" evidence="6">
    <location>
        <begin position="43"/>
        <end position="74"/>
    </location>
</feature>
<evidence type="ECO:0000256" key="3">
    <source>
        <dbReference type="ARBA" id="ARBA00022737"/>
    </source>
</evidence>
<evidence type="ECO:0000256" key="1">
    <source>
        <dbReference type="ARBA" id="ARBA00022669"/>
    </source>
</evidence>
<dbReference type="InterPro" id="IPR002557">
    <property type="entry name" value="Chitin-bd_dom"/>
</dbReference>
<evidence type="ECO:0000256" key="4">
    <source>
        <dbReference type="ARBA" id="ARBA00023157"/>
    </source>
</evidence>
<keyword evidence="2 7" id="KW-0732">Signal</keyword>
<keyword evidence="4" id="KW-1015">Disulfide bond</keyword>
<dbReference type="SMART" id="SM00494">
    <property type="entry name" value="ChtBD2"/>
    <property type="match status" value="1"/>
</dbReference>